<evidence type="ECO:0000313" key="2">
    <source>
        <dbReference type="Proteomes" id="UP000324222"/>
    </source>
</evidence>
<evidence type="ECO:0000313" key="1">
    <source>
        <dbReference type="EMBL" id="MPC17959.1"/>
    </source>
</evidence>
<organism evidence="1 2">
    <name type="scientific">Portunus trituberculatus</name>
    <name type="common">Swimming crab</name>
    <name type="synonym">Neptunus trituberculatus</name>
    <dbReference type="NCBI Taxonomy" id="210409"/>
    <lineage>
        <taxon>Eukaryota</taxon>
        <taxon>Metazoa</taxon>
        <taxon>Ecdysozoa</taxon>
        <taxon>Arthropoda</taxon>
        <taxon>Crustacea</taxon>
        <taxon>Multicrustacea</taxon>
        <taxon>Malacostraca</taxon>
        <taxon>Eumalacostraca</taxon>
        <taxon>Eucarida</taxon>
        <taxon>Decapoda</taxon>
        <taxon>Pleocyemata</taxon>
        <taxon>Brachyura</taxon>
        <taxon>Eubrachyura</taxon>
        <taxon>Portunoidea</taxon>
        <taxon>Portunidae</taxon>
        <taxon>Portuninae</taxon>
        <taxon>Portunus</taxon>
    </lineage>
</organism>
<gene>
    <name evidence="1" type="ORF">E2C01_010830</name>
</gene>
<name>A0A5B7D9G6_PORTR</name>
<dbReference type="AlphaFoldDB" id="A0A5B7D9G6"/>
<dbReference type="Proteomes" id="UP000324222">
    <property type="component" value="Unassembled WGS sequence"/>
</dbReference>
<proteinExistence type="predicted"/>
<protein>
    <submittedName>
        <fullName evidence="1">Uncharacterized protein</fullName>
    </submittedName>
</protein>
<reference evidence="1 2" key="1">
    <citation type="submission" date="2019-05" db="EMBL/GenBank/DDBJ databases">
        <title>Another draft genome of Portunus trituberculatus and its Hox gene families provides insights of decapod evolution.</title>
        <authorList>
            <person name="Jeong J.-H."/>
            <person name="Song I."/>
            <person name="Kim S."/>
            <person name="Choi T."/>
            <person name="Kim D."/>
            <person name="Ryu S."/>
            <person name="Kim W."/>
        </authorList>
    </citation>
    <scope>NUCLEOTIDE SEQUENCE [LARGE SCALE GENOMIC DNA]</scope>
    <source>
        <tissue evidence="1">Muscle</tissue>
    </source>
</reference>
<accession>A0A5B7D9G6</accession>
<dbReference type="EMBL" id="VSRR010000635">
    <property type="protein sequence ID" value="MPC17959.1"/>
    <property type="molecule type" value="Genomic_DNA"/>
</dbReference>
<sequence>MVGFKPTCGRLPDPTLTTLSTMPPHIVLSEGSDRRLGEEDGTPCITTITTMPTAMTLTTTTTTATTTDAFTGLSTTTASATDYPSCPLEYVLEIHAK</sequence>
<comment type="caution">
    <text evidence="1">The sequence shown here is derived from an EMBL/GenBank/DDBJ whole genome shotgun (WGS) entry which is preliminary data.</text>
</comment>
<keyword evidence="2" id="KW-1185">Reference proteome</keyword>